<evidence type="ECO:0000313" key="3">
    <source>
        <dbReference type="Proteomes" id="UP000314294"/>
    </source>
</evidence>
<organism evidence="2 3">
    <name type="scientific">Liparis tanakae</name>
    <name type="common">Tanaka's snailfish</name>
    <dbReference type="NCBI Taxonomy" id="230148"/>
    <lineage>
        <taxon>Eukaryota</taxon>
        <taxon>Metazoa</taxon>
        <taxon>Chordata</taxon>
        <taxon>Craniata</taxon>
        <taxon>Vertebrata</taxon>
        <taxon>Euteleostomi</taxon>
        <taxon>Actinopterygii</taxon>
        <taxon>Neopterygii</taxon>
        <taxon>Teleostei</taxon>
        <taxon>Neoteleostei</taxon>
        <taxon>Acanthomorphata</taxon>
        <taxon>Eupercaria</taxon>
        <taxon>Perciformes</taxon>
        <taxon>Cottioidei</taxon>
        <taxon>Cottales</taxon>
        <taxon>Liparidae</taxon>
        <taxon>Liparis</taxon>
    </lineage>
</organism>
<name>A0A4Z2I4X3_9TELE</name>
<evidence type="ECO:0000256" key="1">
    <source>
        <dbReference type="SAM" id="MobiDB-lite"/>
    </source>
</evidence>
<dbReference type="Proteomes" id="UP000314294">
    <property type="component" value="Unassembled WGS sequence"/>
</dbReference>
<keyword evidence="3" id="KW-1185">Reference proteome</keyword>
<evidence type="ECO:0000313" key="2">
    <source>
        <dbReference type="EMBL" id="TNN72283.1"/>
    </source>
</evidence>
<protein>
    <submittedName>
        <fullName evidence="2">Uncharacterized protein</fullName>
    </submittedName>
</protein>
<feature type="region of interest" description="Disordered" evidence="1">
    <location>
        <begin position="1"/>
        <end position="28"/>
    </location>
</feature>
<accession>A0A4Z2I4X3</accession>
<sequence length="108" mass="12286">MPTQRNTDGDEKRLIRPNNAQIHTDVSCGELRGNRGRWEQSCHHKHRAVTSPFTKWEHAPCPALSVQEQVIWENGKMSERIISSVNAVFHAAAAPHNEHRRVQGHDGH</sequence>
<proteinExistence type="predicted"/>
<gene>
    <name evidence="2" type="ORF">EYF80_017435</name>
</gene>
<dbReference type="EMBL" id="SRLO01000139">
    <property type="protein sequence ID" value="TNN72283.1"/>
    <property type="molecule type" value="Genomic_DNA"/>
</dbReference>
<comment type="caution">
    <text evidence="2">The sequence shown here is derived from an EMBL/GenBank/DDBJ whole genome shotgun (WGS) entry which is preliminary data.</text>
</comment>
<reference evidence="2 3" key="1">
    <citation type="submission" date="2019-03" db="EMBL/GenBank/DDBJ databases">
        <title>First draft genome of Liparis tanakae, snailfish: a comprehensive survey of snailfish specific genes.</title>
        <authorList>
            <person name="Kim W."/>
            <person name="Song I."/>
            <person name="Jeong J.-H."/>
            <person name="Kim D."/>
            <person name="Kim S."/>
            <person name="Ryu S."/>
            <person name="Song J.Y."/>
            <person name="Lee S.K."/>
        </authorList>
    </citation>
    <scope>NUCLEOTIDE SEQUENCE [LARGE SCALE GENOMIC DNA]</scope>
    <source>
        <tissue evidence="2">Muscle</tissue>
    </source>
</reference>
<dbReference type="AlphaFoldDB" id="A0A4Z2I4X3"/>